<proteinExistence type="predicted"/>
<dbReference type="OrthoDB" id="10418897at2759"/>
<name>A0A854QET2_CRYNE</name>
<dbReference type="Proteomes" id="UP000199727">
    <property type="component" value="Unassembled WGS sequence"/>
</dbReference>
<evidence type="ECO:0000256" key="1">
    <source>
        <dbReference type="ARBA" id="ARBA00001968"/>
    </source>
</evidence>
<organism evidence="4 5">
    <name type="scientific">Cryptococcus neoformans Tu259-1</name>
    <dbReference type="NCBI Taxonomy" id="1230072"/>
    <lineage>
        <taxon>Eukaryota</taxon>
        <taxon>Fungi</taxon>
        <taxon>Dikarya</taxon>
        <taxon>Basidiomycota</taxon>
        <taxon>Agaricomycotina</taxon>
        <taxon>Tremellomycetes</taxon>
        <taxon>Tremellales</taxon>
        <taxon>Cryptococcaceae</taxon>
        <taxon>Cryptococcus</taxon>
        <taxon>Cryptococcus neoformans species complex</taxon>
    </lineage>
</organism>
<comment type="cofactor">
    <cofactor evidence="1">
        <name>a divalent metal cation</name>
        <dbReference type="ChEBI" id="CHEBI:60240"/>
    </cofactor>
</comment>
<gene>
    <name evidence="4" type="ORF">C361_02657</name>
</gene>
<dbReference type="Pfam" id="PF13359">
    <property type="entry name" value="DDE_Tnp_4"/>
    <property type="match status" value="1"/>
</dbReference>
<evidence type="ECO:0000313" key="5">
    <source>
        <dbReference type="Proteomes" id="UP000199727"/>
    </source>
</evidence>
<evidence type="ECO:0000259" key="3">
    <source>
        <dbReference type="Pfam" id="PF13359"/>
    </source>
</evidence>
<dbReference type="AlphaFoldDB" id="A0A854QET2"/>
<comment type="caution">
    <text evidence="4">The sequence shown here is derived from an EMBL/GenBank/DDBJ whole genome shotgun (WGS) entry which is preliminary data.</text>
</comment>
<evidence type="ECO:0000256" key="2">
    <source>
        <dbReference type="ARBA" id="ARBA00022723"/>
    </source>
</evidence>
<dbReference type="GO" id="GO:0046872">
    <property type="term" value="F:metal ion binding"/>
    <property type="evidence" value="ECO:0007669"/>
    <property type="project" value="UniProtKB-KW"/>
</dbReference>
<feature type="domain" description="DDE Tnp4" evidence="3">
    <location>
        <begin position="1"/>
        <end position="153"/>
    </location>
</feature>
<accession>A0A854QET2</accession>
<sequence length="210" mass="24344">MDGTHVHFKMRPSLDDSETFRCHHYTYGTNVLVIADHHCRFRLAQIGFPGSPSHSCIQGNLKMFQKQEQYFSANEYIMADAGFTNDIELPSCIGGQGSSRGSTWRLSRAKVECTFGIWKNRFPAMPRSRTHLRNSKDQRRLHAMIISSMALHNLLVTIGDIEEWEAQHYHDMLVDDDQRSPREGELTRKKHLVRQMMRLRGDTLDKHAPY</sequence>
<dbReference type="EMBL" id="AMKT01000034">
    <property type="protein sequence ID" value="OXG24108.1"/>
    <property type="molecule type" value="Genomic_DNA"/>
</dbReference>
<dbReference type="InterPro" id="IPR027806">
    <property type="entry name" value="HARBI1_dom"/>
</dbReference>
<reference evidence="4 5" key="1">
    <citation type="submission" date="2017-06" db="EMBL/GenBank/DDBJ databases">
        <title>Global population genomics of the pathogenic fungus Cryptococcus neoformans var. grubii.</title>
        <authorList>
            <person name="Cuomo C."/>
            <person name="Litvintseva A."/>
            <person name="Chen Y."/>
            <person name="Young S."/>
            <person name="Zeng Q."/>
            <person name="Chapman S."/>
            <person name="Gujja S."/>
            <person name="Saif S."/>
            <person name="Birren B."/>
        </authorList>
    </citation>
    <scope>NUCLEOTIDE SEQUENCE [LARGE SCALE GENOMIC DNA]</scope>
    <source>
        <strain evidence="4 5">Tu259-1</strain>
    </source>
</reference>
<evidence type="ECO:0000313" key="4">
    <source>
        <dbReference type="EMBL" id="OXG24108.1"/>
    </source>
</evidence>
<protein>
    <recommendedName>
        <fullName evidence="3">DDE Tnp4 domain-containing protein</fullName>
    </recommendedName>
</protein>
<keyword evidence="2" id="KW-0479">Metal-binding</keyword>